<dbReference type="PROSITE" id="PS50110">
    <property type="entry name" value="RESPONSE_REGULATORY"/>
    <property type="match status" value="1"/>
</dbReference>
<dbReference type="SUPFAM" id="SSF52172">
    <property type="entry name" value="CheY-like"/>
    <property type="match status" value="1"/>
</dbReference>
<name>A0A285R581_9HYPH</name>
<dbReference type="STRING" id="538381.GCA_001696535_01241"/>
<dbReference type="Gene3D" id="3.40.50.2300">
    <property type="match status" value="1"/>
</dbReference>
<dbReference type="EMBL" id="OBML01000001">
    <property type="protein sequence ID" value="SOB89251.1"/>
    <property type="molecule type" value="Genomic_DNA"/>
</dbReference>
<dbReference type="AlphaFoldDB" id="A0A285R581"/>
<gene>
    <name evidence="3" type="ORF">SAMN05421512_101159</name>
</gene>
<dbReference type="InterPro" id="IPR011006">
    <property type="entry name" value="CheY-like_superfamily"/>
</dbReference>
<dbReference type="PANTHER" id="PTHR44520:SF2">
    <property type="entry name" value="RESPONSE REGULATOR RCP1"/>
    <property type="match status" value="1"/>
</dbReference>
<dbReference type="Proteomes" id="UP000219331">
    <property type="component" value="Unassembled WGS sequence"/>
</dbReference>
<dbReference type="InterPro" id="IPR001789">
    <property type="entry name" value="Sig_transdc_resp-reg_receiver"/>
</dbReference>
<dbReference type="OrthoDB" id="9801602at2"/>
<dbReference type="SMART" id="SM00448">
    <property type="entry name" value="REC"/>
    <property type="match status" value="1"/>
</dbReference>
<sequence length="157" mass="16427">MNALPASASGSGLTLMIVDDDPDDLWMFGHLLHRASPEPEELSLIAAADGADALAQIERALATGAPLPDAILLDMNMPGLTGLDVLASLRARRCLDGTPILILSTADDKEIAERALAAGADAVFTKPDSMDSIARLAAGIFRTVLARRTPMPRGNKA</sequence>
<accession>A0A285R581</accession>
<dbReference type="Pfam" id="PF00072">
    <property type="entry name" value="Response_reg"/>
    <property type="match status" value="1"/>
</dbReference>
<dbReference type="PANTHER" id="PTHR44520">
    <property type="entry name" value="RESPONSE REGULATOR RCP1-RELATED"/>
    <property type="match status" value="1"/>
</dbReference>
<keyword evidence="4" id="KW-1185">Reference proteome</keyword>
<reference evidence="3 4" key="1">
    <citation type="submission" date="2017-08" db="EMBL/GenBank/DDBJ databases">
        <authorList>
            <person name="de Groot N.N."/>
        </authorList>
    </citation>
    <scope>NUCLEOTIDE SEQUENCE [LARGE SCALE GENOMIC DNA]</scope>
    <source>
        <strain evidence="3 4">USBA 352</strain>
    </source>
</reference>
<evidence type="ECO:0000313" key="4">
    <source>
        <dbReference type="Proteomes" id="UP000219331"/>
    </source>
</evidence>
<feature type="modified residue" description="4-aspartylphosphate" evidence="1">
    <location>
        <position position="74"/>
    </location>
</feature>
<evidence type="ECO:0000313" key="3">
    <source>
        <dbReference type="EMBL" id="SOB89251.1"/>
    </source>
</evidence>
<organism evidence="3 4">
    <name type="scientific">Stappia indica</name>
    <dbReference type="NCBI Taxonomy" id="538381"/>
    <lineage>
        <taxon>Bacteria</taxon>
        <taxon>Pseudomonadati</taxon>
        <taxon>Pseudomonadota</taxon>
        <taxon>Alphaproteobacteria</taxon>
        <taxon>Hyphomicrobiales</taxon>
        <taxon>Stappiaceae</taxon>
        <taxon>Stappia</taxon>
    </lineage>
</organism>
<evidence type="ECO:0000256" key="1">
    <source>
        <dbReference type="PROSITE-ProRule" id="PRU00169"/>
    </source>
</evidence>
<dbReference type="CDD" id="cd00156">
    <property type="entry name" value="REC"/>
    <property type="match status" value="1"/>
</dbReference>
<evidence type="ECO:0000259" key="2">
    <source>
        <dbReference type="PROSITE" id="PS50110"/>
    </source>
</evidence>
<dbReference type="GO" id="GO:0000160">
    <property type="term" value="P:phosphorelay signal transduction system"/>
    <property type="evidence" value="ECO:0007669"/>
    <property type="project" value="InterPro"/>
</dbReference>
<dbReference type="InterPro" id="IPR052893">
    <property type="entry name" value="TCS_response_regulator"/>
</dbReference>
<keyword evidence="1" id="KW-0597">Phosphoprotein</keyword>
<proteinExistence type="predicted"/>
<protein>
    <submittedName>
        <fullName evidence="3">Putative two-component system response regulator</fullName>
    </submittedName>
</protein>
<feature type="domain" description="Response regulatory" evidence="2">
    <location>
        <begin position="14"/>
        <end position="141"/>
    </location>
</feature>